<reference evidence="2 3" key="1">
    <citation type="submission" date="2023-01" db="EMBL/GenBank/DDBJ databases">
        <title>Thalassococcus onchidii sp. nov., isolated from a marine invertebrate from the South China Sea.</title>
        <authorList>
            <person name="Xu S."/>
            <person name="Liu Z."/>
            <person name="Xu Y."/>
        </authorList>
    </citation>
    <scope>NUCLEOTIDE SEQUENCE [LARGE SCALE GENOMIC DNA]</scope>
    <source>
        <strain evidence="2 3">KCTC 32084</strain>
    </source>
</reference>
<keyword evidence="3" id="KW-1185">Reference proteome</keyword>
<evidence type="ECO:0000313" key="3">
    <source>
        <dbReference type="Proteomes" id="UP001210720"/>
    </source>
</evidence>
<dbReference type="Gene3D" id="3.40.50.10090">
    <property type="match status" value="2"/>
</dbReference>
<dbReference type="SUPFAM" id="SSF69618">
    <property type="entry name" value="HemD-like"/>
    <property type="match status" value="1"/>
</dbReference>
<proteinExistence type="predicted"/>
<dbReference type="EMBL" id="JAQIOY010000001">
    <property type="protein sequence ID" value="MDA7423475.1"/>
    <property type="molecule type" value="Genomic_DNA"/>
</dbReference>
<name>A0ABT4XNG0_9RHOB</name>
<feature type="domain" description="Tetrapyrrole biosynthesis uroporphyrinogen III synthase" evidence="1">
    <location>
        <begin position="30"/>
        <end position="224"/>
    </location>
</feature>
<evidence type="ECO:0000259" key="1">
    <source>
        <dbReference type="Pfam" id="PF02602"/>
    </source>
</evidence>
<dbReference type="InterPro" id="IPR036108">
    <property type="entry name" value="4pyrrol_syn_uPrphyn_synt_sf"/>
</dbReference>
<sequence length="243" mass="25830">MPATLPILLLTRPENGAARFLAELEEMGISGFETIVSPLIRVERNRALPDLNGFKGLIFTSAAGVLAYHHAGGRLDLPAYCVGDKTAEASRKLGMQSNSASGNAQALIEMIVDAKPDAPLMHIRGEHSRGSVAEKLSRAGIPTQETVLYGQPAVPPTPAALAALQGESPVVAPVFSPRTALELTKIPAKAPLLVAAMSEAVAKPFEKLHIQKLRTAANPDSHSMRQCVADLLEEARSLERHGQ</sequence>
<dbReference type="CDD" id="cd06578">
    <property type="entry name" value="HemD"/>
    <property type="match status" value="1"/>
</dbReference>
<protein>
    <submittedName>
        <fullName evidence="2">Uroporphyrinogen-III synthase</fullName>
    </submittedName>
</protein>
<dbReference type="RefSeq" id="WP_271430826.1">
    <property type="nucleotide sequence ID" value="NZ_JAQIOY010000001.1"/>
</dbReference>
<dbReference type="InterPro" id="IPR003754">
    <property type="entry name" value="4pyrrol_synth_uPrphyn_synth"/>
</dbReference>
<organism evidence="2 3">
    <name type="scientific">Thalassococcus lentus</name>
    <dbReference type="NCBI Taxonomy" id="1210524"/>
    <lineage>
        <taxon>Bacteria</taxon>
        <taxon>Pseudomonadati</taxon>
        <taxon>Pseudomonadota</taxon>
        <taxon>Alphaproteobacteria</taxon>
        <taxon>Rhodobacterales</taxon>
        <taxon>Roseobacteraceae</taxon>
        <taxon>Thalassococcus</taxon>
    </lineage>
</organism>
<comment type="caution">
    <text evidence="2">The sequence shown here is derived from an EMBL/GenBank/DDBJ whole genome shotgun (WGS) entry which is preliminary data.</text>
</comment>
<dbReference type="Proteomes" id="UP001210720">
    <property type="component" value="Unassembled WGS sequence"/>
</dbReference>
<dbReference type="Pfam" id="PF02602">
    <property type="entry name" value="HEM4"/>
    <property type="match status" value="1"/>
</dbReference>
<evidence type="ECO:0000313" key="2">
    <source>
        <dbReference type="EMBL" id="MDA7423475.1"/>
    </source>
</evidence>
<gene>
    <name evidence="2" type="ORF">PFY00_01930</name>
</gene>
<accession>A0ABT4XNG0</accession>